<accession>A0A7S0J435</accession>
<dbReference type="Pfam" id="PF04577">
    <property type="entry name" value="Glyco_transf_61"/>
    <property type="match status" value="1"/>
</dbReference>
<dbReference type="InterPro" id="IPR049625">
    <property type="entry name" value="Glyco_transf_61_cat"/>
</dbReference>
<sequence length="440" mass="50009">MATCQVLLPRMHSLNESTVAHKLAMSGQKNSRSWTHGDLHMVQEHAAYIQHYKSHLNRFKEFARVSPFQVVELANGSFFLPSTLRRLNITACAWNDERDIRSGIASNPPIGWYVPPPPHIRQAPCEQRFTEKLALWHSWFTDFQFGHFLCDHYPFFLRLVEFVADAKLAQGVRVVIAHRQGTVKKSPLYKFMQFLDPELAQAAVWVQLNKVACTSETLYVARSVKRLPTPVESRLSGLMRGVARRVANIHPPLPNAERNRLIYYSRRKSGGAHGHWLSNEQDAAVREAIERIAREHGREEQLIVFGDKPLPYHEQAALFLRARFAIGSHGTGLMNLIFSQPNDPASCLSKTRVLEFICGMRSVDFAPGCPYRKSTYTYLAGAPWLEFHHVLYAKGTTARRVVVDIKEVEEALHEILTLDMDASTSWASSSRWGKRNATGI</sequence>
<reference evidence="2" key="1">
    <citation type="submission" date="2021-01" db="EMBL/GenBank/DDBJ databases">
        <authorList>
            <person name="Corre E."/>
            <person name="Pelletier E."/>
            <person name="Niang G."/>
            <person name="Scheremetjew M."/>
            <person name="Finn R."/>
            <person name="Kale V."/>
            <person name="Holt S."/>
            <person name="Cochrane G."/>
            <person name="Meng A."/>
            <person name="Brown T."/>
            <person name="Cohen L."/>
        </authorList>
    </citation>
    <scope>NUCLEOTIDE SEQUENCE</scope>
    <source>
        <strain evidence="2">RCC1130</strain>
    </source>
</reference>
<name>A0A7S0J435_9EUKA</name>
<feature type="domain" description="Glycosyltransferase 61 catalytic" evidence="1">
    <location>
        <begin position="145"/>
        <end position="342"/>
    </location>
</feature>
<proteinExistence type="predicted"/>
<dbReference type="EMBL" id="HBER01030856">
    <property type="protein sequence ID" value="CAD8540221.1"/>
    <property type="molecule type" value="Transcribed_RNA"/>
</dbReference>
<evidence type="ECO:0000313" key="2">
    <source>
        <dbReference type="EMBL" id="CAD8540221.1"/>
    </source>
</evidence>
<protein>
    <recommendedName>
        <fullName evidence="1">Glycosyltransferase 61 catalytic domain-containing protein</fullName>
    </recommendedName>
</protein>
<gene>
    <name evidence="2" type="ORF">CLEP1334_LOCUS15504</name>
</gene>
<dbReference type="AlphaFoldDB" id="A0A7S0J435"/>
<organism evidence="2">
    <name type="scientific">Calcidiscus leptoporus</name>
    <dbReference type="NCBI Taxonomy" id="127549"/>
    <lineage>
        <taxon>Eukaryota</taxon>
        <taxon>Haptista</taxon>
        <taxon>Haptophyta</taxon>
        <taxon>Prymnesiophyceae</taxon>
        <taxon>Coccolithales</taxon>
        <taxon>Calcidiscaceae</taxon>
        <taxon>Calcidiscus</taxon>
    </lineage>
</organism>
<dbReference type="GO" id="GO:0016757">
    <property type="term" value="F:glycosyltransferase activity"/>
    <property type="evidence" value="ECO:0007669"/>
    <property type="project" value="InterPro"/>
</dbReference>
<evidence type="ECO:0000259" key="1">
    <source>
        <dbReference type="Pfam" id="PF04577"/>
    </source>
</evidence>